<comment type="caution">
    <text evidence="2">The sequence shown here is derived from an EMBL/GenBank/DDBJ whole genome shotgun (WGS) entry which is preliminary data.</text>
</comment>
<sequence length="151" mass="17717">MNEYDYQEVVDRVDGLNSVSTLKKWRLKIESLTDTQFKESRVRTGRNSYSKVYLFTEDDLNHFQAIADKKSSLGLESAILSAYGFSKENDSQKPIRELVDELEVSFKAIQEDYRRNLVKLKKELEVLLARIQTLEKETEEKSSKRLGFFHR</sequence>
<dbReference type="Proteomes" id="UP000273998">
    <property type="component" value="Unassembled WGS sequence"/>
</dbReference>
<feature type="coiled-coil region" evidence="1">
    <location>
        <begin position="110"/>
        <end position="144"/>
    </location>
</feature>
<dbReference type="EMBL" id="RJNF01000022">
    <property type="protein sequence ID" value="RSI55765.1"/>
    <property type="molecule type" value="Genomic_DNA"/>
</dbReference>
<dbReference type="RefSeq" id="WP_049553539.1">
    <property type="nucleotide sequence ID" value="NZ_JBDMCC010000004.1"/>
</dbReference>
<evidence type="ECO:0000256" key="1">
    <source>
        <dbReference type="SAM" id="Coils"/>
    </source>
</evidence>
<dbReference type="AlphaFoldDB" id="A0AAX1YA45"/>
<evidence type="ECO:0000313" key="3">
    <source>
        <dbReference type="Proteomes" id="UP000273998"/>
    </source>
</evidence>
<proteinExistence type="predicted"/>
<gene>
    <name evidence="2" type="ORF">D8867_07910</name>
</gene>
<name>A0AAX1YA45_STRSL</name>
<organism evidence="2 3">
    <name type="scientific">Streptococcus salivarius</name>
    <dbReference type="NCBI Taxonomy" id="1304"/>
    <lineage>
        <taxon>Bacteria</taxon>
        <taxon>Bacillati</taxon>
        <taxon>Bacillota</taxon>
        <taxon>Bacilli</taxon>
        <taxon>Lactobacillales</taxon>
        <taxon>Streptococcaceae</taxon>
        <taxon>Streptococcus</taxon>
    </lineage>
</organism>
<reference evidence="2 3" key="1">
    <citation type="submission" date="2018-11" db="EMBL/GenBank/DDBJ databases">
        <title>Species Designations Belie Phenotypic and Genotypic Heterogeneity in Oral Streptococci.</title>
        <authorList>
            <person name="Velsko I."/>
        </authorList>
    </citation>
    <scope>NUCLEOTIDE SEQUENCE [LARGE SCALE GENOMIC DNA]</scope>
    <source>
        <strain evidence="2 3">BCC42</strain>
    </source>
</reference>
<accession>A0AAX1YA45</accession>
<keyword evidence="1" id="KW-0175">Coiled coil</keyword>
<evidence type="ECO:0000313" key="2">
    <source>
        <dbReference type="EMBL" id="RSI55765.1"/>
    </source>
</evidence>
<protein>
    <submittedName>
        <fullName evidence="2">Uncharacterized protein</fullName>
    </submittedName>
</protein>